<keyword evidence="2" id="KW-1185">Reference proteome</keyword>
<protein>
    <submittedName>
        <fullName evidence="1">Uncharacterized protein</fullName>
    </submittedName>
</protein>
<gene>
    <name evidence="1" type="ORF">MD535_25110</name>
</gene>
<dbReference type="AlphaFoldDB" id="A0A9X3HYX8"/>
<dbReference type="EMBL" id="JAKRRY010000085">
    <property type="protein sequence ID" value="MCW8349265.1"/>
    <property type="molecule type" value="Genomic_DNA"/>
</dbReference>
<accession>A0A9X3HYX8</accession>
<dbReference type="Proteomes" id="UP001155587">
    <property type="component" value="Unassembled WGS sequence"/>
</dbReference>
<proteinExistence type="predicted"/>
<organism evidence="1 2">
    <name type="scientific">Vibrio qingdaonensis</name>
    <dbReference type="NCBI Taxonomy" id="2829491"/>
    <lineage>
        <taxon>Bacteria</taxon>
        <taxon>Pseudomonadati</taxon>
        <taxon>Pseudomonadota</taxon>
        <taxon>Gammaproteobacteria</taxon>
        <taxon>Vibrionales</taxon>
        <taxon>Vibrionaceae</taxon>
        <taxon>Vibrio</taxon>
    </lineage>
</organism>
<comment type="caution">
    <text evidence="1">The sequence shown here is derived from an EMBL/GenBank/DDBJ whole genome shotgun (WGS) entry which is preliminary data.</text>
</comment>
<sequence length="243" mass="27206">MSNDFKHLPTDVYLFGVDFPNIGDAQTPQYRAINIEKDLTSLEELKNIRPMSRLPIAINLGEESAALWATDDLGRLHVLGDSTQKNQKTNINQVLALRSPVHELAEKTYKLSFPEWSMLTELAIGAQSKARPIKKACADLASILGNLKAYGGEQTLNSLEKKVEYAVTEVKRSQLAPKYEAGTQVLTDEQVTYNKWYDSVLEDKPIRGFIVPTFSFLAVAFSTDEYDLAVVDVKCFDEETSTH</sequence>
<name>A0A9X3HYX8_9VIBR</name>
<evidence type="ECO:0000313" key="2">
    <source>
        <dbReference type="Proteomes" id="UP001155587"/>
    </source>
</evidence>
<dbReference type="RefSeq" id="WP_265678001.1">
    <property type="nucleotide sequence ID" value="NZ_JAKRRY010000085.1"/>
</dbReference>
<reference evidence="1" key="1">
    <citation type="submission" date="2022-02" db="EMBL/GenBank/DDBJ databases">
        <title>Vibrio sp. nov, a new bacterium isolated from seawater.</title>
        <authorList>
            <person name="Yuan Y."/>
        </authorList>
    </citation>
    <scope>NUCLEOTIDE SEQUENCE</scope>
    <source>
        <strain evidence="1">ZSDZ65</strain>
    </source>
</reference>
<evidence type="ECO:0000313" key="1">
    <source>
        <dbReference type="EMBL" id="MCW8349265.1"/>
    </source>
</evidence>